<comment type="caution">
    <text evidence="1">The sequence shown here is derived from an EMBL/GenBank/DDBJ whole genome shotgun (WGS) entry which is preliminary data.</text>
</comment>
<dbReference type="Proteomes" id="UP000214720">
    <property type="component" value="Unassembled WGS sequence"/>
</dbReference>
<gene>
    <name evidence="1" type="ORF">BSU04_04090</name>
</gene>
<dbReference type="EMBL" id="MTHB01000027">
    <property type="protein sequence ID" value="OXC79976.1"/>
    <property type="molecule type" value="Genomic_DNA"/>
</dbReference>
<organism evidence="1 2">
    <name type="scientific">Caballeronia sordidicola</name>
    <name type="common">Burkholderia sordidicola</name>
    <dbReference type="NCBI Taxonomy" id="196367"/>
    <lineage>
        <taxon>Bacteria</taxon>
        <taxon>Pseudomonadati</taxon>
        <taxon>Pseudomonadota</taxon>
        <taxon>Betaproteobacteria</taxon>
        <taxon>Burkholderiales</taxon>
        <taxon>Burkholderiaceae</taxon>
        <taxon>Caballeronia</taxon>
    </lineage>
</organism>
<accession>A0A226X926</accession>
<proteinExistence type="predicted"/>
<dbReference type="AlphaFoldDB" id="A0A226X926"/>
<protein>
    <submittedName>
        <fullName evidence="1">Uncharacterized protein</fullName>
    </submittedName>
</protein>
<name>A0A226X926_CABSO</name>
<evidence type="ECO:0000313" key="1">
    <source>
        <dbReference type="EMBL" id="OXC79976.1"/>
    </source>
</evidence>
<sequence length="42" mass="4777">MGRRESAVYKTAACLQRLRERLKALPNEKRTRRACEGASTPT</sequence>
<reference evidence="2" key="1">
    <citation type="submission" date="2017-01" db="EMBL/GenBank/DDBJ databases">
        <title>Genome Analysis of Deinococcus marmoris KOPRI26562.</title>
        <authorList>
            <person name="Kim J.H."/>
            <person name="Oh H.-M."/>
        </authorList>
    </citation>
    <scope>NUCLEOTIDE SEQUENCE [LARGE SCALE GENOMIC DNA]</scope>
    <source>
        <strain evidence="2">PAMC 26633</strain>
    </source>
</reference>
<evidence type="ECO:0000313" key="2">
    <source>
        <dbReference type="Proteomes" id="UP000214720"/>
    </source>
</evidence>